<keyword evidence="8" id="KW-1185">Reference proteome</keyword>
<evidence type="ECO:0000256" key="3">
    <source>
        <dbReference type="ARBA" id="ARBA00022643"/>
    </source>
</evidence>
<dbReference type="PIRSF" id="PIRSF005426">
    <property type="entry name" value="Frp"/>
    <property type="match status" value="1"/>
</dbReference>
<dbReference type="Pfam" id="PF00881">
    <property type="entry name" value="Nitroreductase"/>
    <property type="match status" value="1"/>
</dbReference>
<name>A0A6M0H1S7_9CLOT</name>
<keyword evidence="5" id="KW-0521">NADP</keyword>
<dbReference type="SUPFAM" id="SSF55469">
    <property type="entry name" value="FMN-dependent nitroreductase-like"/>
    <property type="match status" value="1"/>
</dbReference>
<gene>
    <name evidence="7" type="ORF">G3M99_06620</name>
</gene>
<dbReference type="GO" id="GO:0016491">
    <property type="term" value="F:oxidoreductase activity"/>
    <property type="evidence" value="ECO:0007669"/>
    <property type="project" value="UniProtKB-UniRule"/>
</dbReference>
<evidence type="ECO:0000256" key="5">
    <source>
        <dbReference type="PIRNR" id="PIRNR005426"/>
    </source>
</evidence>
<comment type="similarity">
    <text evidence="1 5">Belongs to the flavin oxidoreductase frp family.</text>
</comment>
<keyword evidence="2 5" id="KW-0285">Flavoprotein</keyword>
<dbReference type="PANTHER" id="PTHR43425">
    <property type="entry name" value="OXYGEN-INSENSITIVE NADPH NITROREDUCTASE"/>
    <property type="match status" value="1"/>
</dbReference>
<feature type="domain" description="Nitroreductase" evidence="6">
    <location>
        <begin position="10"/>
        <end position="173"/>
    </location>
</feature>
<keyword evidence="3 5" id="KW-0288">FMN</keyword>
<dbReference type="InterPro" id="IPR029479">
    <property type="entry name" value="Nitroreductase"/>
</dbReference>
<evidence type="ECO:0000256" key="4">
    <source>
        <dbReference type="ARBA" id="ARBA00023002"/>
    </source>
</evidence>
<evidence type="ECO:0000259" key="6">
    <source>
        <dbReference type="Pfam" id="PF00881"/>
    </source>
</evidence>
<evidence type="ECO:0000256" key="2">
    <source>
        <dbReference type="ARBA" id="ARBA00022630"/>
    </source>
</evidence>
<dbReference type="Proteomes" id="UP000481872">
    <property type="component" value="Unassembled WGS sequence"/>
</dbReference>
<evidence type="ECO:0000313" key="8">
    <source>
        <dbReference type="Proteomes" id="UP000481872"/>
    </source>
</evidence>
<dbReference type="InterPro" id="IPR000415">
    <property type="entry name" value="Nitroreductase-like"/>
</dbReference>
<protein>
    <submittedName>
        <fullName evidence="7">Nitroreductase</fullName>
    </submittedName>
</protein>
<dbReference type="Gene3D" id="3.40.109.10">
    <property type="entry name" value="NADH Oxidase"/>
    <property type="match status" value="1"/>
</dbReference>
<proteinExistence type="inferred from homology"/>
<dbReference type="EMBL" id="JAAGPU010000009">
    <property type="protein sequence ID" value="NEU04539.1"/>
    <property type="molecule type" value="Genomic_DNA"/>
</dbReference>
<dbReference type="RefSeq" id="WP_199869601.1">
    <property type="nucleotide sequence ID" value="NZ_JAAGPU010000009.1"/>
</dbReference>
<accession>A0A6M0H1S7</accession>
<evidence type="ECO:0000256" key="1">
    <source>
        <dbReference type="ARBA" id="ARBA00008366"/>
    </source>
</evidence>
<reference evidence="7 8" key="1">
    <citation type="submission" date="2020-02" db="EMBL/GenBank/DDBJ databases">
        <title>Genome assembly of a novel Clostridium senegalense strain.</title>
        <authorList>
            <person name="Gupta T.B."/>
            <person name="Jauregui R."/>
            <person name="Maclean P."/>
            <person name="Nawarathana A."/>
            <person name="Brightwell G."/>
        </authorList>
    </citation>
    <scope>NUCLEOTIDE SEQUENCE [LARGE SCALE GENOMIC DNA]</scope>
    <source>
        <strain evidence="7 8">AGRFS4</strain>
    </source>
</reference>
<dbReference type="PANTHER" id="PTHR43425:SF2">
    <property type="entry name" value="OXYGEN-INSENSITIVE NADPH NITROREDUCTASE"/>
    <property type="match status" value="1"/>
</dbReference>
<organism evidence="7 8">
    <name type="scientific">Clostridium senegalense</name>
    <dbReference type="NCBI Taxonomy" id="1465809"/>
    <lineage>
        <taxon>Bacteria</taxon>
        <taxon>Bacillati</taxon>
        <taxon>Bacillota</taxon>
        <taxon>Clostridia</taxon>
        <taxon>Eubacteriales</taxon>
        <taxon>Clostridiaceae</taxon>
        <taxon>Clostridium</taxon>
    </lineage>
</organism>
<sequence length="258" mass="30098">MHNSTLNSIFNRTSLRKYKNVEIEENHLNLILESAMRAPTAGNMMMYSIIVVKDARTKELLSKTCDNQPFIAAAPVILIFLADMHRLYNYFESCNIKDYCNKTNVKFKTPNLSSLFLAAGDAFIAAQNTVIAAESLNIGSCYIGDIIENYEIHKKHFNLPDWTFPISMLCLGYYPDDYPKKVTPRFDKKYIIHSEHYQDLNKDDFKNMYELYENKISKPNKYNAENFGQFLYGRKFGQEFSSEMERSINVILKHWLKK</sequence>
<keyword evidence="4 5" id="KW-0560">Oxidoreductase</keyword>
<comment type="caution">
    <text evidence="7">The sequence shown here is derived from an EMBL/GenBank/DDBJ whole genome shotgun (WGS) entry which is preliminary data.</text>
</comment>
<dbReference type="InterPro" id="IPR016446">
    <property type="entry name" value="Flavin_OxRdtase_Frp"/>
</dbReference>
<dbReference type="AlphaFoldDB" id="A0A6M0H1S7"/>
<evidence type="ECO:0000313" key="7">
    <source>
        <dbReference type="EMBL" id="NEU04539.1"/>
    </source>
</evidence>